<keyword evidence="1" id="KW-0472">Membrane</keyword>
<accession>A0ABV0MIY3</accession>
<protein>
    <submittedName>
        <fullName evidence="2">Uncharacterized protein</fullName>
    </submittedName>
</protein>
<comment type="caution">
    <text evidence="2">The sequence shown here is derived from an EMBL/GenBank/DDBJ whole genome shotgun (WGS) entry which is preliminary data.</text>
</comment>
<keyword evidence="3" id="KW-1185">Reference proteome</keyword>
<evidence type="ECO:0000313" key="2">
    <source>
        <dbReference type="EMBL" id="MEQ2158951.1"/>
    </source>
</evidence>
<dbReference type="EMBL" id="JAHRIO010001413">
    <property type="protein sequence ID" value="MEQ2158951.1"/>
    <property type="molecule type" value="Genomic_DNA"/>
</dbReference>
<name>A0ABV0MIY3_9TELE</name>
<proteinExistence type="predicted"/>
<keyword evidence="1" id="KW-1133">Transmembrane helix</keyword>
<reference evidence="2 3" key="1">
    <citation type="submission" date="2021-06" db="EMBL/GenBank/DDBJ databases">
        <authorList>
            <person name="Palmer J.M."/>
        </authorList>
    </citation>
    <scope>NUCLEOTIDE SEQUENCE [LARGE SCALE GENOMIC DNA]</scope>
    <source>
        <strain evidence="2 3">GA_2019</strain>
        <tissue evidence="2">Muscle</tissue>
    </source>
</reference>
<keyword evidence="1" id="KW-0812">Transmembrane</keyword>
<feature type="transmembrane region" description="Helical" evidence="1">
    <location>
        <begin position="87"/>
        <end position="105"/>
    </location>
</feature>
<sequence>MFYIIKVICNIRLDSFKEIMSRTYSDIPTLVLETFSAAGPSPVSSPASKGPPAQRVYKYFVLTVCCEHAGLLQSNALYPGYDLKNNAQLISCIIFILMWVNWTVFNSIQFSLFI</sequence>
<dbReference type="Proteomes" id="UP001476798">
    <property type="component" value="Unassembled WGS sequence"/>
</dbReference>
<evidence type="ECO:0000256" key="1">
    <source>
        <dbReference type="SAM" id="Phobius"/>
    </source>
</evidence>
<evidence type="ECO:0000313" key="3">
    <source>
        <dbReference type="Proteomes" id="UP001476798"/>
    </source>
</evidence>
<gene>
    <name evidence="2" type="ORF">GOODEAATRI_017410</name>
</gene>
<organism evidence="2 3">
    <name type="scientific">Goodea atripinnis</name>
    <dbReference type="NCBI Taxonomy" id="208336"/>
    <lineage>
        <taxon>Eukaryota</taxon>
        <taxon>Metazoa</taxon>
        <taxon>Chordata</taxon>
        <taxon>Craniata</taxon>
        <taxon>Vertebrata</taxon>
        <taxon>Euteleostomi</taxon>
        <taxon>Actinopterygii</taxon>
        <taxon>Neopterygii</taxon>
        <taxon>Teleostei</taxon>
        <taxon>Neoteleostei</taxon>
        <taxon>Acanthomorphata</taxon>
        <taxon>Ovalentaria</taxon>
        <taxon>Atherinomorphae</taxon>
        <taxon>Cyprinodontiformes</taxon>
        <taxon>Goodeidae</taxon>
        <taxon>Goodea</taxon>
    </lineage>
</organism>